<dbReference type="HOGENOM" id="CLU_1004838_0_0_1"/>
<accession>A0A072P2F8</accession>
<dbReference type="OrthoDB" id="5428040at2759"/>
<comment type="caution">
    <text evidence="1">The sequence shown here is derived from an EMBL/GenBank/DDBJ whole genome shotgun (WGS) entry which is preliminary data.</text>
</comment>
<reference evidence="1 2" key="1">
    <citation type="submission" date="2013-03" db="EMBL/GenBank/DDBJ databases">
        <title>The Genome Sequence of Exophiala aquamarina CBS 119918.</title>
        <authorList>
            <consortium name="The Broad Institute Genomics Platform"/>
            <person name="Cuomo C."/>
            <person name="de Hoog S."/>
            <person name="Gorbushina A."/>
            <person name="Walker B."/>
            <person name="Young S.K."/>
            <person name="Zeng Q."/>
            <person name="Gargeya S."/>
            <person name="Fitzgerald M."/>
            <person name="Haas B."/>
            <person name="Abouelleil A."/>
            <person name="Allen A.W."/>
            <person name="Alvarado L."/>
            <person name="Arachchi H.M."/>
            <person name="Berlin A.M."/>
            <person name="Chapman S.B."/>
            <person name="Gainer-Dewar J."/>
            <person name="Goldberg J."/>
            <person name="Griggs A."/>
            <person name="Gujja S."/>
            <person name="Hansen M."/>
            <person name="Howarth C."/>
            <person name="Imamovic A."/>
            <person name="Ireland A."/>
            <person name="Larimer J."/>
            <person name="McCowan C."/>
            <person name="Murphy C."/>
            <person name="Pearson M."/>
            <person name="Poon T.W."/>
            <person name="Priest M."/>
            <person name="Roberts A."/>
            <person name="Saif S."/>
            <person name="Shea T."/>
            <person name="Sisk P."/>
            <person name="Sykes S."/>
            <person name="Wortman J."/>
            <person name="Nusbaum C."/>
            <person name="Birren B."/>
        </authorList>
    </citation>
    <scope>NUCLEOTIDE SEQUENCE [LARGE SCALE GENOMIC DNA]</scope>
    <source>
        <strain evidence="1 2">CBS 119918</strain>
    </source>
</reference>
<dbReference type="Proteomes" id="UP000027920">
    <property type="component" value="Unassembled WGS sequence"/>
</dbReference>
<sequence length="277" mass="30864">MLSDGVRQINAVSESLPPDERGILQLSEAEVAHQFGIERNSSLYNPDFFGQGALATLNPYSLELKHYRTWASTVGGSTSRSPNMSRLLYPTLPVIQPNKMSVSIGCINLFQGILNTTNSPALALQAGPASQPRSLVVWVSLLKLDPKRQMKKGYKQGKEEFQSPELLRSIAWHFRPHLISKPLAWMKPLTLQPLMSTSPYDVKALATEALWQPYPKRELEVAYYPFAVNEARFRLYVIAADLLPLVLCGNPEDSPLPGHVSLDTAAKFSQFELAWSV</sequence>
<dbReference type="EMBL" id="AMGV01000012">
    <property type="protein sequence ID" value="KEF53882.1"/>
    <property type="molecule type" value="Genomic_DNA"/>
</dbReference>
<gene>
    <name evidence="1" type="ORF">A1O9_10284</name>
</gene>
<protein>
    <submittedName>
        <fullName evidence="1">Uncharacterized protein</fullName>
    </submittedName>
</protein>
<evidence type="ECO:0000313" key="1">
    <source>
        <dbReference type="EMBL" id="KEF53882.1"/>
    </source>
</evidence>
<evidence type="ECO:0000313" key="2">
    <source>
        <dbReference type="Proteomes" id="UP000027920"/>
    </source>
</evidence>
<proteinExistence type="predicted"/>
<dbReference type="RefSeq" id="XP_013256472.1">
    <property type="nucleotide sequence ID" value="XM_013401018.1"/>
</dbReference>
<dbReference type="GeneID" id="25285188"/>
<dbReference type="VEuPathDB" id="FungiDB:A1O9_10284"/>
<organism evidence="1 2">
    <name type="scientific">Exophiala aquamarina CBS 119918</name>
    <dbReference type="NCBI Taxonomy" id="1182545"/>
    <lineage>
        <taxon>Eukaryota</taxon>
        <taxon>Fungi</taxon>
        <taxon>Dikarya</taxon>
        <taxon>Ascomycota</taxon>
        <taxon>Pezizomycotina</taxon>
        <taxon>Eurotiomycetes</taxon>
        <taxon>Chaetothyriomycetidae</taxon>
        <taxon>Chaetothyriales</taxon>
        <taxon>Herpotrichiellaceae</taxon>
        <taxon>Exophiala</taxon>
    </lineage>
</organism>
<keyword evidence="2" id="KW-1185">Reference proteome</keyword>
<name>A0A072P2F8_9EURO</name>
<dbReference type="AlphaFoldDB" id="A0A072P2F8"/>